<dbReference type="EMBL" id="FNCQ01000004">
    <property type="protein sequence ID" value="SDG49048.1"/>
    <property type="molecule type" value="Genomic_DNA"/>
</dbReference>
<name>A0A1G7UNX6_9BACT</name>
<protein>
    <submittedName>
        <fullName evidence="1">Uncharacterized protein</fullName>
    </submittedName>
</protein>
<accession>A0A1G7UNX6</accession>
<dbReference type="AlphaFoldDB" id="A0A1G7UNX6"/>
<keyword evidence="2" id="KW-1185">Reference proteome</keyword>
<evidence type="ECO:0000313" key="1">
    <source>
        <dbReference type="EMBL" id="SDG49048.1"/>
    </source>
</evidence>
<dbReference type="Proteomes" id="UP000198779">
    <property type="component" value="Unassembled WGS sequence"/>
</dbReference>
<sequence>MTSPYNTFLDTVIGKKGTAARNDFEARLKAEIDAYQIGEAIKQTRQQQNLTT</sequence>
<proteinExistence type="predicted"/>
<dbReference type="STRING" id="645274.SAMN04487901_104195"/>
<organism evidence="1 2">
    <name type="scientific">Prevotella communis</name>
    <dbReference type="NCBI Taxonomy" id="2913614"/>
    <lineage>
        <taxon>Bacteria</taxon>
        <taxon>Pseudomonadati</taxon>
        <taxon>Bacteroidota</taxon>
        <taxon>Bacteroidia</taxon>
        <taxon>Bacteroidales</taxon>
        <taxon>Prevotellaceae</taxon>
        <taxon>Prevotella</taxon>
    </lineage>
</organism>
<gene>
    <name evidence="1" type="ORF">SAMN04487901_104195</name>
</gene>
<evidence type="ECO:0000313" key="2">
    <source>
        <dbReference type="Proteomes" id="UP000198779"/>
    </source>
</evidence>
<reference evidence="2" key="1">
    <citation type="submission" date="2016-10" db="EMBL/GenBank/DDBJ databases">
        <authorList>
            <person name="Varghese N."/>
            <person name="Submissions S."/>
        </authorList>
    </citation>
    <scope>NUCLEOTIDE SEQUENCE [LARGE SCALE GENOMIC DNA]</scope>
    <source>
        <strain evidence="2">BP1-148</strain>
    </source>
</reference>
<dbReference type="RefSeq" id="WP_176944257.1">
    <property type="nucleotide sequence ID" value="NZ_CP091791.1"/>
</dbReference>